<evidence type="ECO:0000256" key="4">
    <source>
        <dbReference type="ARBA" id="ARBA00023136"/>
    </source>
</evidence>
<dbReference type="InterPro" id="IPR052524">
    <property type="entry name" value="MFS_Cyanate_Porter"/>
</dbReference>
<feature type="transmembrane region" description="Helical" evidence="5">
    <location>
        <begin position="77"/>
        <end position="96"/>
    </location>
</feature>
<dbReference type="SUPFAM" id="SSF103473">
    <property type="entry name" value="MFS general substrate transporter"/>
    <property type="match status" value="1"/>
</dbReference>
<keyword evidence="3 5" id="KW-1133">Transmembrane helix</keyword>
<keyword evidence="2 5" id="KW-0812">Transmembrane</keyword>
<evidence type="ECO:0000256" key="1">
    <source>
        <dbReference type="ARBA" id="ARBA00004651"/>
    </source>
</evidence>
<reference evidence="7 8" key="1">
    <citation type="submission" date="2020-11" db="EMBL/GenBank/DDBJ databases">
        <title>Sequencing the genomes of 1000 actinobacteria strains.</title>
        <authorList>
            <person name="Klenk H.-P."/>
        </authorList>
    </citation>
    <scope>NUCLEOTIDE SEQUENCE [LARGE SCALE GENOMIC DNA]</scope>
    <source>
        <strain evidence="7 8">DSM 101692</strain>
    </source>
</reference>
<sequence length="406" mass="42220">MSEHRSLPLWAGRTAALLGIVLVAFTLRQAVATISPILGDIRVDIPISNIGVGLLGTLPPILLAASGFIAPRVARGFGLDGGIVLALLLMTLGHLVRAFAPGFAVLLVGSVVALAGTGIGNVLLPPIVRRYFPDRVALLTAVYVCVVGVGTAVPAAVAAPVAEQVGWRFLLGTWSVTSVVALVPWLVIIARERRQRRSDAVAVESPPSALVTRLWRSRVALSITVVFSTSTILTYAAFAWLPEILGDIAGSTPTEAGVLLAVTGIISVPGAFIAPLLVERLRNVGWLIAAGVASFLFGYLGLLLAPATLTLLWVLLIGSGSILFPVCLVLINVRTRTHGGTVALSGFAQGVAYALGALGPLLVGLLHDVSGGWTLPLLFLLAVTLVATIPAITLARPAFVEDELAR</sequence>
<dbReference type="PANTHER" id="PTHR23523:SF2">
    <property type="entry name" value="2-NITROIMIDAZOLE TRANSPORTER"/>
    <property type="match status" value="1"/>
</dbReference>
<evidence type="ECO:0000256" key="3">
    <source>
        <dbReference type="ARBA" id="ARBA00022989"/>
    </source>
</evidence>
<proteinExistence type="predicted"/>
<dbReference type="Gene3D" id="1.20.1250.20">
    <property type="entry name" value="MFS general substrate transporter like domains"/>
    <property type="match status" value="2"/>
</dbReference>
<dbReference type="InterPro" id="IPR020846">
    <property type="entry name" value="MFS_dom"/>
</dbReference>
<keyword evidence="8" id="KW-1185">Reference proteome</keyword>
<gene>
    <name evidence="7" type="ORF">IW248_000193</name>
</gene>
<dbReference type="InterPro" id="IPR036259">
    <property type="entry name" value="MFS_trans_sf"/>
</dbReference>
<dbReference type="RefSeq" id="WP_196925263.1">
    <property type="nucleotide sequence ID" value="NZ_JADOTX010000001.1"/>
</dbReference>
<dbReference type="PANTHER" id="PTHR23523">
    <property type="match status" value="1"/>
</dbReference>
<comment type="caution">
    <text evidence="7">The sequence shown here is derived from an EMBL/GenBank/DDBJ whole genome shotgun (WGS) entry which is preliminary data.</text>
</comment>
<feature type="domain" description="Major facilitator superfamily (MFS) profile" evidence="6">
    <location>
        <begin position="16"/>
        <end position="399"/>
    </location>
</feature>
<organism evidence="7 8">
    <name type="scientific">Micromonospora ureilytica</name>
    <dbReference type="NCBI Taxonomy" id="709868"/>
    <lineage>
        <taxon>Bacteria</taxon>
        <taxon>Bacillati</taxon>
        <taxon>Actinomycetota</taxon>
        <taxon>Actinomycetes</taxon>
        <taxon>Micromonosporales</taxon>
        <taxon>Micromonosporaceae</taxon>
        <taxon>Micromonospora</taxon>
    </lineage>
</organism>
<feature type="transmembrane region" description="Helical" evidence="5">
    <location>
        <begin position="373"/>
        <end position="395"/>
    </location>
</feature>
<name>A0ABS0JA26_9ACTN</name>
<dbReference type="PROSITE" id="PS50850">
    <property type="entry name" value="MFS"/>
    <property type="match status" value="1"/>
</dbReference>
<feature type="transmembrane region" description="Helical" evidence="5">
    <location>
        <begin position="343"/>
        <end position="367"/>
    </location>
</feature>
<comment type="subcellular location">
    <subcellularLocation>
        <location evidence="1">Cell membrane</location>
        <topology evidence="1">Multi-pass membrane protein</topology>
    </subcellularLocation>
</comment>
<evidence type="ECO:0000256" key="2">
    <source>
        <dbReference type="ARBA" id="ARBA00022692"/>
    </source>
</evidence>
<feature type="transmembrane region" description="Helical" evidence="5">
    <location>
        <begin position="285"/>
        <end position="305"/>
    </location>
</feature>
<feature type="transmembrane region" description="Helical" evidence="5">
    <location>
        <begin position="48"/>
        <end position="70"/>
    </location>
</feature>
<evidence type="ECO:0000313" key="7">
    <source>
        <dbReference type="EMBL" id="MBG6063906.1"/>
    </source>
</evidence>
<evidence type="ECO:0000313" key="8">
    <source>
        <dbReference type="Proteomes" id="UP000614915"/>
    </source>
</evidence>
<evidence type="ECO:0000256" key="5">
    <source>
        <dbReference type="SAM" id="Phobius"/>
    </source>
</evidence>
<protein>
    <submittedName>
        <fullName evidence="7">CP family cyanate transporter-like MFS transporter</fullName>
    </submittedName>
</protein>
<feature type="transmembrane region" description="Helical" evidence="5">
    <location>
        <begin position="311"/>
        <end position="331"/>
    </location>
</feature>
<keyword evidence="4 5" id="KW-0472">Membrane</keyword>
<evidence type="ECO:0000259" key="6">
    <source>
        <dbReference type="PROSITE" id="PS50850"/>
    </source>
</evidence>
<dbReference type="EMBL" id="JADOTX010000001">
    <property type="protein sequence ID" value="MBG6063906.1"/>
    <property type="molecule type" value="Genomic_DNA"/>
</dbReference>
<feature type="transmembrane region" description="Helical" evidence="5">
    <location>
        <begin position="165"/>
        <end position="188"/>
    </location>
</feature>
<feature type="transmembrane region" description="Helical" evidence="5">
    <location>
        <begin position="219"/>
        <end position="238"/>
    </location>
</feature>
<dbReference type="InterPro" id="IPR011701">
    <property type="entry name" value="MFS"/>
</dbReference>
<feature type="transmembrane region" description="Helical" evidence="5">
    <location>
        <begin position="102"/>
        <end position="124"/>
    </location>
</feature>
<dbReference type="Proteomes" id="UP000614915">
    <property type="component" value="Unassembled WGS sequence"/>
</dbReference>
<feature type="transmembrane region" description="Helical" evidence="5">
    <location>
        <begin position="258"/>
        <end position="278"/>
    </location>
</feature>
<accession>A0ABS0JA26</accession>
<feature type="transmembrane region" description="Helical" evidence="5">
    <location>
        <begin position="136"/>
        <end position="159"/>
    </location>
</feature>
<dbReference type="Pfam" id="PF07690">
    <property type="entry name" value="MFS_1"/>
    <property type="match status" value="1"/>
</dbReference>